<dbReference type="GO" id="GO:0005737">
    <property type="term" value="C:cytoplasm"/>
    <property type="evidence" value="ECO:0007669"/>
    <property type="project" value="TreeGrafter"/>
</dbReference>
<gene>
    <name evidence="6" type="ORF">DI565_02905</name>
</gene>
<dbReference type="AlphaFoldDB" id="A0A2W5KQ42"/>
<dbReference type="InterPro" id="IPR000086">
    <property type="entry name" value="NUDIX_hydrolase_dom"/>
</dbReference>
<reference evidence="6 7" key="1">
    <citation type="submission" date="2017-08" db="EMBL/GenBank/DDBJ databases">
        <title>Infants hospitalized years apart are colonized by the same room-sourced microbial strains.</title>
        <authorList>
            <person name="Brooks B."/>
            <person name="Olm M.R."/>
            <person name="Firek B.A."/>
            <person name="Baker R."/>
            <person name="Thomas B.C."/>
            <person name="Morowitz M.J."/>
            <person name="Banfield J.F."/>
        </authorList>
    </citation>
    <scope>NUCLEOTIDE SEQUENCE [LARGE SCALE GENOMIC DNA]</scope>
    <source>
        <strain evidence="6">S2_005_003_R2_43</strain>
    </source>
</reference>
<protein>
    <recommendedName>
        <fullName evidence="5">Nudix hydrolase domain-containing protein</fullName>
    </recommendedName>
</protein>
<name>A0A2W5KQ42_ANCNO</name>
<keyword evidence="2" id="KW-0479">Metal-binding</keyword>
<organism evidence="6 7">
    <name type="scientific">Ancylobacter novellus</name>
    <name type="common">Thiobacillus novellus</name>
    <dbReference type="NCBI Taxonomy" id="921"/>
    <lineage>
        <taxon>Bacteria</taxon>
        <taxon>Pseudomonadati</taxon>
        <taxon>Pseudomonadota</taxon>
        <taxon>Alphaproteobacteria</taxon>
        <taxon>Hyphomicrobiales</taxon>
        <taxon>Xanthobacteraceae</taxon>
        <taxon>Ancylobacter</taxon>
    </lineage>
</organism>
<accession>A0A2W5KQ42</accession>
<dbReference type="Pfam" id="PF00293">
    <property type="entry name" value="NUDIX"/>
    <property type="match status" value="1"/>
</dbReference>
<dbReference type="Gene3D" id="3.90.79.10">
    <property type="entry name" value="Nucleoside Triphosphate Pyrophosphohydrolase"/>
    <property type="match status" value="1"/>
</dbReference>
<dbReference type="EMBL" id="QFPN01000002">
    <property type="protein sequence ID" value="PZQ18169.1"/>
    <property type="molecule type" value="Genomic_DNA"/>
</dbReference>
<dbReference type="PANTHER" id="PTHR12629:SF0">
    <property type="entry name" value="DIPHOSPHOINOSITOL-POLYPHOSPHATE DIPHOSPHATASE"/>
    <property type="match status" value="1"/>
</dbReference>
<dbReference type="GO" id="GO:0046872">
    <property type="term" value="F:metal ion binding"/>
    <property type="evidence" value="ECO:0007669"/>
    <property type="project" value="UniProtKB-KW"/>
</dbReference>
<dbReference type="InterPro" id="IPR047198">
    <property type="entry name" value="DDP-like_NUDIX"/>
</dbReference>
<feature type="domain" description="Nudix hydrolase" evidence="5">
    <location>
        <begin position="1"/>
        <end position="112"/>
    </location>
</feature>
<proteinExistence type="predicted"/>
<keyword evidence="3" id="KW-0378">Hydrolase</keyword>
<evidence type="ECO:0000256" key="1">
    <source>
        <dbReference type="ARBA" id="ARBA00001946"/>
    </source>
</evidence>
<comment type="cofactor">
    <cofactor evidence="1">
        <name>Mg(2+)</name>
        <dbReference type="ChEBI" id="CHEBI:18420"/>
    </cofactor>
</comment>
<dbReference type="InterPro" id="IPR015797">
    <property type="entry name" value="NUDIX_hydrolase-like_dom_sf"/>
</dbReference>
<evidence type="ECO:0000256" key="4">
    <source>
        <dbReference type="ARBA" id="ARBA00022842"/>
    </source>
</evidence>
<evidence type="ECO:0000256" key="3">
    <source>
        <dbReference type="ARBA" id="ARBA00022801"/>
    </source>
</evidence>
<evidence type="ECO:0000259" key="5">
    <source>
        <dbReference type="PROSITE" id="PS51462"/>
    </source>
</evidence>
<evidence type="ECO:0000313" key="7">
    <source>
        <dbReference type="Proteomes" id="UP000249577"/>
    </source>
</evidence>
<dbReference type="PANTHER" id="PTHR12629">
    <property type="entry name" value="DIPHOSPHOINOSITOL POLYPHOSPHATE PHOSPHOHYDROLASE"/>
    <property type="match status" value="1"/>
</dbReference>
<dbReference type="Proteomes" id="UP000249577">
    <property type="component" value="Unassembled WGS sequence"/>
</dbReference>
<dbReference type="PROSITE" id="PS51462">
    <property type="entry name" value="NUDIX"/>
    <property type="match status" value="1"/>
</dbReference>
<keyword evidence="4" id="KW-0460">Magnesium</keyword>
<evidence type="ECO:0000313" key="6">
    <source>
        <dbReference type="EMBL" id="PZQ18169.1"/>
    </source>
</evidence>
<dbReference type="CDD" id="cd04666">
    <property type="entry name" value="NUDIX_DIPP2_like_Nudt4"/>
    <property type="match status" value="1"/>
</dbReference>
<dbReference type="SUPFAM" id="SSF55811">
    <property type="entry name" value="Nudix"/>
    <property type="match status" value="1"/>
</dbReference>
<dbReference type="GO" id="GO:0016462">
    <property type="term" value="F:pyrophosphatase activity"/>
    <property type="evidence" value="ECO:0007669"/>
    <property type="project" value="InterPro"/>
</dbReference>
<sequence length="119" mass="13857">MLVTTRETHRWMVPKGWPIKKLGPLGTAMREAYEEAGVRGEGGPAIGAFDYLKVMRKGPNQICEVEVFPLHVHEELEDWPERAERERRWFKLSEASSAVEEERLQMILADLPERLRRDD</sequence>
<evidence type="ECO:0000256" key="2">
    <source>
        <dbReference type="ARBA" id="ARBA00022723"/>
    </source>
</evidence>
<comment type="caution">
    <text evidence="6">The sequence shown here is derived from an EMBL/GenBank/DDBJ whole genome shotgun (WGS) entry which is preliminary data.</text>
</comment>